<accession>A0A0S4R1K5</accession>
<comment type="caution">
    <text evidence="2">The sequence shown here is derived from an EMBL/GenBank/DDBJ whole genome shotgun (WGS) entry which is preliminary data.</text>
</comment>
<keyword evidence="3" id="KW-1185">Reference proteome</keyword>
<organism evidence="2 3">
    <name type="scientific">Campylobacter hyointestinalis subsp. hyointestinalis</name>
    <dbReference type="NCBI Taxonomy" id="91352"/>
    <lineage>
        <taxon>Bacteria</taxon>
        <taxon>Pseudomonadati</taxon>
        <taxon>Campylobacterota</taxon>
        <taxon>Epsilonproteobacteria</taxon>
        <taxon>Campylobacterales</taxon>
        <taxon>Campylobacteraceae</taxon>
        <taxon>Campylobacter</taxon>
    </lineage>
</organism>
<dbReference type="Pfam" id="PF06381">
    <property type="entry name" value="Phage_portal_3"/>
    <property type="match status" value="1"/>
</dbReference>
<protein>
    <submittedName>
        <fullName evidence="2">Phage-associated protein, HI1409 family</fullName>
    </submittedName>
</protein>
<dbReference type="Proteomes" id="UP000052237">
    <property type="component" value="Unassembled WGS sequence"/>
</dbReference>
<evidence type="ECO:0000313" key="2">
    <source>
        <dbReference type="EMBL" id="CUU68011.1"/>
    </source>
</evidence>
<sequence>MFDIFKKKTIEQPKKREIEQIEKVVKLESISQKVDALVQHNFQRDASSDVQGIGMDSATLKEAYTFGGGYGISPIVMQYFAEQSFIGYQTMSLLAQNWLISKACIIPAKDAIRNGYDITFNSGDDIDVRILDRIRELDKDFKINTNLVELSYFNKIFGIRICMFEIDSTDPQYYEKPFNIDSVKPKAYKGISQIDPVWITPILNSQNASDPSDMDFYVPEYWLVSGRKIHKSHLIIVKGDEVADILKPTYRYGGISLTQKIFLRVYSAERTANEAPMLVQTKRTNVRKTDIAQVNSNIDSFKAGLEAQIALRDNYGTLAIDLEEEVIQLDTSLAEVDTTIMTQYQLVAGIANIPIVKLLGTQMKGFSSGLGEYEAYYQELENEQNYIMTPLLDRHYQLLIKSYIEPEFGFNENATVVWKSVQSMSAKEKAEIQEIKSRTDATLAGIGAIDGEAIQKRIITDPDSGYMGAVIETQESENILSELLDDSENQA</sequence>
<dbReference type="RefSeq" id="WP_059434834.1">
    <property type="nucleotide sequence ID" value="NZ_FAVB01000001.1"/>
</dbReference>
<feature type="domain" description="Anti-CBASS protein Acb1-like N-terminal" evidence="1">
    <location>
        <begin position="88"/>
        <end position="440"/>
    </location>
</feature>
<reference evidence="2 3" key="1">
    <citation type="submission" date="2015-11" db="EMBL/GenBank/DDBJ databases">
        <authorList>
            <consortium name="Pathogen Informatics"/>
        </authorList>
    </citation>
    <scope>NUCLEOTIDE SEQUENCE [LARGE SCALE GENOMIC DNA]</scope>
    <source>
        <strain evidence="2 3">006A-0059</strain>
    </source>
</reference>
<dbReference type="EMBL" id="FAVB01000001">
    <property type="protein sequence ID" value="CUU68011.1"/>
    <property type="molecule type" value="Genomic_DNA"/>
</dbReference>
<evidence type="ECO:0000259" key="1">
    <source>
        <dbReference type="Pfam" id="PF06381"/>
    </source>
</evidence>
<dbReference type="InterPro" id="IPR024459">
    <property type="entry name" value="Acb1-like_N"/>
</dbReference>
<gene>
    <name evidence="2" type="ORF">ERS686654_00041</name>
</gene>
<evidence type="ECO:0000313" key="3">
    <source>
        <dbReference type="Proteomes" id="UP000052237"/>
    </source>
</evidence>
<name>A0A0S4R1K5_CAMHY</name>
<proteinExistence type="predicted"/>
<dbReference type="AlphaFoldDB" id="A0A0S4R1K5"/>